<accession>T1HMF9</accession>
<protein>
    <submittedName>
        <fullName evidence="2">Mut7-C RNAse domain-containing protein</fullName>
    </submittedName>
</protein>
<dbReference type="AlphaFoldDB" id="T1HMF9"/>
<dbReference type="EnsemblMetazoa" id="RPRC005233-RA">
    <property type="protein sequence ID" value="RPRC005233-PA"/>
    <property type="gene ID" value="RPRC005233"/>
</dbReference>
<dbReference type="VEuPathDB" id="VectorBase:RPRC005233"/>
<organism evidence="2 3">
    <name type="scientific">Rhodnius prolixus</name>
    <name type="common">Triatomid bug</name>
    <dbReference type="NCBI Taxonomy" id="13249"/>
    <lineage>
        <taxon>Eukaryota</taxon>
        <taxon>Metazoa</taxon>
        <taxon>Ecdysozoa</taxon>
        <taxon>Arthropoda</taxon>
        <taxon>Hexapoda</taxon>
        <taxon>Insecta</taxon>
        <taxon>Pterygota</taxon>
        <taxon>Neoptera</taxon>
        <taxon>Paraneoptera</taxon>
        <taxon>Hemiptera</taxon>
        <taxon>Heteroptera</taxon>
        <taxon>Panheteroptera</taxon>
        <taxon>Cimicomorpha</taxon>
        <taxon>Reduviidae</taxon>
        <taxon>Triatominae</taxon>
        <taxon>Rhodnius</taxon>
    </lineage>
</organism>
<dbReference type="InParanoid" id="T1HMF9"/>
<dbReference type="HOGENOM" id="CLU_1512458_0_0_1"/>
<reference evidence="2" key="1">
    <citation type="submission" date="2015-05" db="UniProtKB">
        <authorList>
            <consortium name="EnsemblMetazoa"/>
        </authorList>
    </citation>
    <scope>IDENTIFICATION</scope>
</reference>
<dbReference type="EMBL" id="ACPB03016031">
    <property type="status" value="NOT_ANNOTATED_CDS"/>
    <property type="molecule type" value="Genomic_DNA"/>
</dbReference>
<name>T1HMF9_RHOPR</name>
<evidence type="ECO:0000313" key="3">
    <source>
        <dbReference type="Proteomes" id="UP000015103"/>
    </source>
</evidence>
<keyword evidence="3" id="KW-1185">Reference proteome</keyword>
<evidence type="ECO:0000256" key="1">
    <source>
        <dbReference type="SAM" id="MobiDB-lite"/>
    </source>
</evidence>
<evidence type="ECO:0000313" key="2">
    <source>
        <dbReference type="EnsemblMetazoa" id="RPRC005233-PA"/>
    </source>
</evidence>
<dbReference type="Proteomes" id="UP000015103">
    <property type="component" value="Unassembled WGS sequence"/>
</dbReference>
<feature type="compositionally biased region" description="Basic and acidic residues" evidence="1">
    <location>
        <begin position="148"/>
        <end position="158"/>
    </location>
</feature>
<feature type="region of interest" description="Disordered" evidence="1">
    <location>
        <begin position="137"/>
        <end position="158"/>
    </location>
</feature>
<proteinExistence type="predicted"/>
<sequence>MIAEIVITRNTLWYETLKNLCTRFDIPFIKLNNNSVIAWEGKLNAIVSKLGIEEMITAQSKARNGIHHKVYPKLTYYPDYFSNRCIKCDLLLRYGTGQKKVITSEEEANLFSVELDKEVDVGNVLCGKCRRSTRLVSADPNLPSTSHSHHETFPQDRDRVERQLSVLSNLSASGSSNH</sequence>